<gene>
    <name evidence="3" type="ORF">NBG84_39810</name>
</gene>
<feature type="compositionally biased region" description="Gly residues" evidence="1">
    <location>
        <begin position="63"/>
        <end position="72"/>
    </location>
</feature>
<accession>A0ABT0V0I5</accession>
<keyword evidence="2" id="KW-0812">Transmembrane</keyword>
<evidence type="ECO:0000313" key="4">
    <source>
        <dbReference type="Proteomes" id="UP001431429"/>
    </source>
</evidence>
<dbReference type="EMBL" id="JAMQAW010000118">
    <property type="protein sequence ID" value="MCM2394347.1"/>
    <property type="molecule type" value="Genomic_DNA"/>
</dbReference>
<keyword evidence="4" id="KW-1185">Reference proteome</keyword>
<evidence type="ECO:0000256" key="2">
    <source>
        <dbReference type="SAM" id="Phobius"/>
    </source>
</evidence>
<comment type="caution">
    <text evidence="3">The sequence shown here is derived from an EMBL/GenBank/DDBJ whole genome shotgun (WGS) entry which is preliminary data.</text>
</comment>
<organism evidence="3 4">
    <name type="scientific">Streptomyces albipurpureus</name>
    <dbReference type="NCBI Taxonomy" id="2897419"/>
    <lineage>
        <taxon>Bacteria</taxon>
        <taxon>Bacillati</taxon>
        <taxon>Actinomycetota</taxon>
        <taxon>Actinomycetes</taxon>
        <taxon>Kitasatosporales</taxon>
        <taxon>Streptomycetaceae</taxon>
        <taxon>Streptomyces</taxon>
    </lineage>
</organism>
<keyword evidence="2" id="KW-1133">Transmembrane helix</keyword>
<keyword evidence="2" id="KW-0472">Membrane</keyword>
<proteinExistence type="predicted"/>
<evidence type="ECO:0000313" key="3">
    <source>
        <dbReference type="EMBL" id="MCM2394347.1"/>
    </source>
</evidence>
<feature type="transmembrane region" description="Helical" evidence="2">
    <location>
        <begin position="30"/>
        <end position="48"/>
    </location>
</feature>
<protein>
    <submittedName>
        <fullName evidence="3">Uncharacterized protein</fullName>
    </submittedName>
</protein>
<sequence length="82" mass="8676">MAVREGLSRLLVGAGWGLLLPVWLLRRIRLLGLALWWVAVSLLGRVLLRRDLLDGYAGDGFASHGGGDGPAGDGPQSAGDDR</sequence>
<reference evidence="3" key="1">
    <citation type="submission" date="2022-06" db="EMBL/GenBank/DDBJ databases">
        <title>Genome public.</title>
        <authorList>
            <person name="Sun Q."/>
        </authorList>
    </citation>
    <scope>NUCLEOTIDE SEQUENCE</scope>
    <source>
        <strain evidence="3">CWNU-1</strain>
    </source>
</reference>
<dbReference type="Proteomes" id="UP001431429">
    <property type="component" value="Unassembled WGS sequence"/>
</dbReference>
<dbReference type="RefSeq" id="WP_250924626.1">
    <property type="nucleotide sequence ID" value="NZ_JAMQAW010000118.1"/>
</dbReference>
<feature type="transmembrane region" description="Helical" evidence="2">
    <location>
        <begin position="7"/>
        <end position="24"/>
    </location>
</feature>
<evidence type="ECO:0000256" key="1">
    <source>
        <dbReference type="SAM" id="MobiDB-lite"/>
    </source>
</evidence>
<name>A0ABT0V0I5_9ACTN</name>
<feature type="compositionally biased region" description="Low complexity" evidence="1">
    <location>
        <begin position="73"/>
        <end position="82"/>
    </location>
</feature>
<feature type="region of interest" description="Disordered" evidence="1">
    <location>
        <begin position="60"/>
        <end position="82"/>
    </location>
</feature>